<dbReference type="EMBL" id="JAYFUL010000023">
    <property type="protein sequence ID" value="MEA5258982.1"/>
    <property type="molecule type" value="Genomic_DNA"/>
</dbReference>
<protein>
    <submittedName>
        <fullName evidence="1">Uncharacterized protein</fullName>
    </submittedName>
</protein>
<reference evidence="1 2" key="1">
    <citation type="submission" date="2023-12" db="EMBL/GenBank/DDBJ databases">
        <title>Novel species of the genus Arcicella isolated from rivers.</title>
        <authorList>
            <person name="Lu H."/>
        </authorList>
    </citation>
    <scope>NUCLEOTIDE SEQUENCE [LARGE SCALE GENOMIC DNA]</scope>
    <source>
        <strain evidence="1 2">LMG 21963</strain>
    </source>
</reference>
<proteinExistence type="predicted"/>
<keyword evidence="2" id="KW-1185">Reference proteome</keyword>
<organism evidence="1 2">
    <name type="scientific">Arcicella aquatica</name>
    <dbReference type="NCBI Taxonomy" id="217141"/>
    <lineage>
        <taxon>Bacteria</taxon>
        <taxon>Pseudomonadati</taxon>
        <taxon>Bacteroidota</taxon>
        <taxon>Cytophagia</taxon>
        <taxon>Cytophagales</taxon>
        <taxon>Flectobacillaceae</taxon>
        <taxon>Arcicella</taxon>
    </lineage>
</organism>
<name>A0ABU5QPH0_9BACT</name>
<evidence type="ECO:0000313" key="2">
    <source>
        <dbReference type="Proteomes" id="UP001304671"/>
    </source>
</evidence>
<gene>
    <name evidence="1" type="ORF">VB264_14395</name>
</gene>
<evidence type="ECO:0000313" key="1">
    <source>
        <dbReference type="EMBL" id="MEA5258982.1"/>
    </source>
</evidence>
<dbReference type="RefSeq" id="WP_323250475.1">
    <property type="nucleotide sequence ID" value="NZ_JAYFUL010000023.1"/>
</dbReference>
<sequence length="146" mass="17095">MASCSNDEKNPNDNFLKKFKNDDFTKFSGNSFFVRGFDKGNPIVFVYSDECKHPLVITVNSQTNTILKTSKHLQIDTCNINTTQKEMLTLSFLKYNINYLEVDKNLDVFINVMFEENPPQLARITNPEKIKGNWKKIIDNWYELRK</sequence>
<dbReference type="Proteomes" id="UP001304671">
    <property type="component" value="Unassembled WGS sequence"/>
</dbReference>
<comment type="caution">
    <text evidence="1">The sequence shown here is derived from an EMBL/GenBank/DDBJ whole genome shotgun (WGS) entry which is preliminary data.</text>
</comment>
<accession>A0ABU5QPH0</accession>